<organism evidence="10 11">
    <name type="scientific">Bradyrhizobium nanningense</name>
    <dbReference type="NCBI Taxonomy" id="1325118"/>
    <lineage>
        <taxon>Bacteria</taxon>
        <taxon>Pseudomonadati</taxon>
        <taxon>Pseudomonadota</taxon>
        <taxon>Alphaproteobacteria</taxon>
        <taxon>Hyphomicrobiales</taxon>
        <taxon>Nitrobacteraceae</taxon>
        <taxon>Bradyrhizobium</taxon>
    </lineage>
</organism>
<dbReference type="RefSeq" id="WP_128916379.1">
    <property type="nucleotide sequence ID" value="NZ_LBJC01000028.1"/>
</dbReference>
<keyword evidence="8" id="KW-0472">Membrane</keyword>
<keyword evidence="8" id="KW-0812">Transmembrane</keyword>
<keyword evidence="7" id="KW-0411">Iron-sulfur</keyword>
<feature type="transmembrane region" description="Helical" evidence="8">
    <location>
        <begin position="122"/>
        <end position="140"/>
    </location>
</feature>
<feature type="transmembrane region" description="Helical" evidence="8">
    <location>
        <begin position="68"/>
        <end position="87"/>
    </location>
</feature>
<dbReference type="Proteomes" id="UP000289546">
    <property type="component" value="Unassembled WGS sequence"/>
</dbReference>
<keyword evidence="11" id="KW-1185">Reference proteome</keyword>
<evidence type="ECO:0000313" key="10">
    <source>
        <dbReference type="EMBL" id="RXH38105.1"/>
    </source>
</evidence>
<dbReference type="PROSITE" id="PS00198">
    <property type="entry name" value="4FE4S_FER_1"/>
    <property type="match status" value="1"/>
</dbReference>
<reference evidence="10 11" key="1">
    <citation type="submission" date="2015-04" db="EMBL/GenBank/DDBJ databases">
        <title>Comparative genomics of rhizobia nodulating Arachis hypogaea in China.</title>
        <authorList>
            <person name="Li Y."/>
        </authorList>
    </citation>
    <scope>NUCLEOTIDE SEQUENCE [LARGE SCALE GENOMIC DNA]</scope>
    <source>
        <strain evidence="10 11">CCBAU 51757</strain>
    </source>
</reference>
<evidence type="ECO:0000259" key="9">
    <source>
        <dbReference type="PROSITE" id="PS51379"/>
    </source>
</evidence>
<evidence type="ECO:0000256" key="5">
    <source>
        <dbReference type="ARBA" id="ARBA00022982"/>
    </source>
</evidence>
<dbReference type="InterPro" id="IPR011886">
    <property type="entry name" value="NapH_MauN"/>
</dbReference>
<keyword evidence="3" id="KW-0479">Metal-binding</keyword>
<evidence type="ECO:0000256" key="8">
    <source>
        <dbReference type="SAM" id="Phobius"/>
    </source>
</evidence>
<feature type="transmembrane region" description="Helical" evidence="8">
    <location>
        <begin position="213"/>
        <end position="231"/>
    </location>
</feature>
<dbReference type="InterPro" id="IPR017900">
    <property type="entry name" value="4Fe4S_Fe_S_CS"/>
</dbReference>
<dbReference type="InterPro" id="IPR051684">
    <property type="entry name" value="Electron_Trans/Redox"/>
</dbReference>
<accession>A0A4Q0SFF6</accession>
<protein>
    <submittedName>
        <fullName evidence="10">Ferredoxin</fullName>
    </submittedName>
</protein>
<dbReference type="GO" id="GO:0046872">
    <property type="term" value="F:metal ion binding"/>
    <property type="evidence" value="ECO:0007669"/>
    <property type="project" value="UniProtKB-KW"/>
</dbReference>
<dbReference type="SUPFAM" id="SSF54862">
    <property type="entry name" value="4Fe-4S ferredoxins"/>
    <property type="match status" value="1"/>
</dbReference>
<keyword evidence="4" id="KW-0677">Repeat</keyword>
<proteinExistence type="predicted"/>
<comment type="caution">
    <text evidence="10">The sequence shown here is derived from an EMBL/GenBank/DDBJ whole genome shotgun (WGS) entry which is preliminary data.</text>
</comment>
<dbReference type="PROSITE" id="PS51379">
    <property type="entry name" value="4FE4S_FER_2"/>
    <property type="match status" value="1"/>
</dbReference>
<keyword evidence="8" id="KW-1133">Transmembrane helix</keyword>
<name>A0A4Q0SFF6_9BRAD</name>
<dbReference type="EMBL" id="LBJQ01000006">
    <property type="protein sequence ID" value="RXH38105.1"/>
    <property type="molecule type" value="Genomic_DNA"/>
</dbReference>
<evidence type="ECO:0000256" key="2">
    <source>
        <dbReference type="ARBA" id="ARBA00022485"/>
    </source>
</evidence>
<dbReference type="Gene3D" id="3.30.70.20">
    <property type="match status" value="1"/>
</dbReference>
<gene>
    <name evidence="10" type="ORF">XH99_02325</name>
</gene>
<evidence type="ECO:0000256" key="7">
    <source>
        <dbReference type="ARBA" id="ARBA00023014"/>
    </source>
</evidence>
<dbReference type="PANTHER" id="PTHR30176">
    <property type="entry name" value="FERREDOXIN-TYPE PROTEIN NAPH"/>
    <property type="match status" value="1"/>
</dbReference>
<keyword evidence="2" id="KW-0004">4Fe-4S</keyword>
<sequence length="340" mass="37901">MSSRLIARKLRDLALMLGAAPQKPTPEDMTEEARELLAFKKSPEERKRRKAAIENERAEAVQSHKWRMIRWASIFAVNGLFVASYWIDLQLVEGALTASRVLGFHFADVNSSLQLMLAHKHVVINLVIGVTTVLLIYAVIGGRTFCSWVCPYHFLSELAEMVHLKLVGKKLVRDHELDRRLRIIMFFVFAVLAFVSGYPLFEAISPVGILSRALTYGTIIGLIWVGLLLLAEIVWSRRLWCRYVCPVGLGYGLAGIVAPVRVMYDATKCLHEGKCRQVCLVPHVLDITKLSFAREVETPIGVDCTRCAMCIDVCPTGALTFDIVGLARSGADDKSEEEGA</sequence>
<dbReference type="NCBIfam" id="TIGR02163">
    <property type="entry name" value="napH"/>
    <property type="match status" value="1"/>
</dbReference>
<evidence type="ECO:0000313" key="11">
    <source>
        <dbReference type="Proteomes" id="UP000289546"/>
    </source>
</evidence>
<dbReference type="Pfam" id="PF00037">
    <property type="entry name" value="Fer4"/>
    <property type="match status" value="1"/>
</dbReference>
<evidence type="ECO:0000256" key="3">
    <source>
        <dbReference type="ARBA" id="ARBA00022723"/>
    </source>
</evidence>
<feature type="transmembrane region" description="Helical" evidence="8">
    <location>
        <begin position="243"/>
        <end position="264"/>
    </location>
</feature>
<keyword evidence="1" id="KW-0813">Transport</keyword>
<evidence type="ECO:0000256" key="6">
    <source>
        <dbReference type="ARBA" id="ARBA00023004"/>
    </source>
</evidence>
<dbReference type="GO" id="GO:0005886">
    <property type="term" value="C:plasma membrane"/>
    <property type="evidence" value="ECO:0007669"/>
    <property type="project" value="TreeGrafter"/>
</dbReference>
<dbReference type="InterPro" id="IPR017896">
    <property type="entry name" value="4Fe4S_Fe-S-bd"/>
</dbReference>
<dbReference type="PANTHER" id="PTHR30176:SF3">
    <property type="entry name" value="FERREDOXIN-TYPE PROTEIN NAPH"/>
    <property type="match status" value="1"/>
</dbReference>
<dbReference type="GO" id="GO:0051539">
    <property type="term" value="F:4 iron, 4 sulfur cluster binding"/>
    <property type="evidence" value="ECO:0007669"/>
    <property type="project" value="UniProtKB-KW"/>
</dbReference>
<evidence type="ECO:0000256" key="4">
    <source>
        <dbReference type="ARBA" id="ARBA00022737"/>
    </source>
</evidence>
<dbReference type="Pfam" id="PF12801">
    <property type="entry name" value="Fer4_5"/>
    <property type="match status" value="2"/>
</dbReference>
<keyword evidence="5" id="KW-0249">Electron transport</keyword>
<evidence type="ECO:0000256" key="1">
    <source>
        <dbReference type="ARBA" id="ARBA00022448"/>
    </source>
</evidence>
<dbReference type="OrthoDB" id="9806398at2"/>
<dbReference type="AlphaFoldDB" id="A0A4Q0SFF6"/>
<feature type="transmembrane region" description="Helical" evidence="8">
    <location>
        <begin position="183"/>
        <end position="201"/>
    </location>
</feature>
<keyword evidence="6" id="KW-0408">Iron</keyword>
<feature type="domain" description="4Fe-4S ferredoxin-type" evidence="9">
    <location>
        <begin position="292"/>
        <end position="324"/>
    </location>
</feature>